<reference evidence="1 2" key="1">
    <citation type="journal article" date="2011" name="J. Bacteriol.">
        <title>Genome sequence of Chthoniobacter flavus Ellin428, an aerobic heterotrophic soil bacterium.</title>
        <authorList>
            <person name="Kant R."/>
            <person name="van Passel M.W."/>
            <person name="Palva A."/>
            <person name="Lucas S."/>
            <person name="Lapidus A."/>
            <person name="Glavina Del Rio T."/>
            <person name="Dalin E."/>
            <person name="Tice H."/>
            <person name="Bruce D."/>
            <person name="Goodwin L."/>
            <person name="Pitluck S."/>
            <person name="Larimer F.W."/>
            <person name="Land M.L."/>
            <person name="Hauser L."/>
            <person name="Sangwan P."/>
            <person name="de Vos W.M."/>
            <person name="Janssen P.H."/>
            <person name="Smidt H."/>
        </authorList>
    </citation>
    <scope>NUCLEOTIDE SEQUENCE [LARGE SCALE GENOMIC DNA]</scope>
    <source>
        <strain evidence="1 2">Ellin428</strain>
    </source>
</reference>
<dbReference type="InterPro" id="IPR024078">
    <property type="entry name" value="LmbE-like_dom_sf"/>
</dbReference>
<dbReference type="EMBL" id="ABVL01000019">
    <property type="protein sequence ID" value="EDY17494.1"/>
    <property type="molecule type" value="Genomic_DNA"/>
</dbReference>
<dbReference type="eggNOG" id="COG2120">
    <property type="taxonomic scope" value="Bacteria"/>
</dbReference>
<dbReference type="AlphaFoldDB" id="B4D7X1"/>
<dbReference type="Proteomes" id="UP000005824">
    <property type="component" value="Unassembled WGS sequence"/>
</dbReference>
<dbReference type="Pfam" id="PF02585">
    <property type="entry name" value="PIG-L"/>
    <property type="match status" value="1"/>
</dbReference>
<evidence type="ECO:0000313" key="2">
    <source>
        <dbReference type="Proteomes" id="UP000005824"/>
    </source>
</evidence>
<evidence type="ECO:0000313" key="1">
    <source>
        <dbReference type="EMBL" id="EDY17494.1"/>
    </source>
</evidence>
<dbReference type="SUPFAM" id="SSF102588">
    <property type="entry name" value="LmbE-like"/>
    <property type="match status" value="1"/>
</dbReference>
<keyword evidence="2" id="KW-1185">Reference proteome</keyword>
<dbReference type="RefSeq" id="WP_006982332.1">
    <property type="nucleotide sequence ID" value="NZ_ABVL01000019.1"/>
</dbReference>
<comment type="caution">
    <text evidence="1">The sequence shown here is derived from an EMBL/GenBank/DDBJ whole genome shotgun (WGS) entry which is preliminary data.</text>
</comment>
<dbReference type="InterPro" id="IPR003737">
    <property type="entry name" value="GlcNAc_PI_deacetylase-related"/>
</dbReference>
<accession>B4D7X1</accession>
<gene>
    <name evidence="1" type="ORF">CfE428DRAFT_5011</name>
</gene>
<protein>
    <submittedName>
        <fullName evidence="1">LmbE family protein</fullName>
    </submittedName>
</protein>
<dbReference type="Gene3D" id="3.40.50.10320">
    <property type="entry name" value="LmbE-like"/>
    <property type="match status" value="1"/>
</dbReference>
<proteinExistence type="predicted"/>
<sequence length="253" mass="28351">MQLRNPSADIFIPDGKAPAEALERVTRLGVGAHQDDLEFMAFHGIQACYHSDEEWFGGVTCTNGSGSSRTGAYAKFTDEQMMAVRRQEQRQAAIVGRYGAMIQLDYPSKVVKDPAEARLKDDLKDILAATQPRVVYTHNPADKHDTHVAVVVPVIQAIRELPREQRPQFVYGCEVWRDLDWLPDAEKVVHDVCGHENLAASLNGLFDSQIAGGKRYDLAVIGRRRANATFFRKSWRRPERCAHFRHGSHTAGA</sequence>
<dbReference type="STRING" id="497964.CfE428DRAFT_5011"/>
<name>B4D7X1_9BACT</name>
<dbReference type="InParanoid" id="B4D7X1"/>
<organism evidence="1 2">
    <name type="scientific">Chthoniobacter flavus Ellin428</name>
    <dbReference type="NCBI Taxonomy" id="497964"/>
    <lineage>
        <taxon>Bacteria</taxon>
        <taxon>Pseudomonadati</taxon>
        <taxon>Verrucomicrobiota</taxon>
        <taxon>Spartobacteria</taxon>
        <taxon>Chthoniobacterales</taxon>
        <taxon>Chthoniobacteraceae</taxon>
        <taxon>Chthoniobacter</taxon>
    </lineage>
</organism>